<keyword evidence="1" id="KW-0378">Hydrolase</keyword>
<dbReference type="GO" id="GO:0016787">
    <property type="term" value="F:hydrolase activity"/>
    <property type="evidence" value="ECO:0007669"/>
    <property type="project" value="UniProtKB-KW"/>
</dbReference>
<dbReference type="Gene3D" id="3.40.50.300">
    <property type="entry name" value="P-loop containing nucleotide triphosphate hydrolases"/>
    <property type="match status" value="1"/>
</dbReference>
<dbReference type="PROSITE" id="PS51192">
    <property type="entry name" value="HELICASE_ATP_BIND_1"/>
    <property type="match status" value="1"/>
</dbReference>
<dbReference type="PANTHER" id="PTHR10799">
    <property type="entry name" value="SNF2/RAD54 HELICASE FAMILY"/>
    <property type="match status" value="1"/>
</dbReference>
<dbReference type="InterPro" id="IPR027417">
    <property type="entry name" value="P-loop_NTPase"/>
</dbReference>
<dbReference type="Gene3D" id="3.40.50.10810">
    <property type="entry name" value="Tandem AAA-ATPase domain"/>
    <property type="match status" value="1"/>
</dbReference>
<dbReference type="Proteomes" id="UP000641514">
    <property type="component" value="Unassembled WGS sequence"/>
</dbReference>
<dbReference type="GO" id="GO:0004386">
    <property type="term" value="F:helicase activity"/>
    <property type="evidence" value="ECO:0007669"/>
    <property type="project" value="UniProtKB-KW"/>
</dbReference>
<dbReference type="PROSITE" id="PS51194">
    <property type="entry name" value="HELICASE_CTER"/>
    <property type="match status" value="1"/>
</dbReference>
<dbReference type="CDD" id="cd18793">
    <property type="entry name" value="SF2_C_SNF"/>
    <property type="match status" value="1"/>
</dbReference>
<protein>
    <submittedName>
        <fullName evidence="4">Helicase SNF2</fullName>
    </submittedName>
</protein>
<evidence type="ECO:0000313" key="4">
    <source>
        <dbReference type="EMBL" id="GGC58218.1"/>
    </source>
</evidence>
<keyword evidence="5" id="KW-1185">Reference proteome</keyword>
<evidence type="ECO:0000259" key="2">
    <source>
        <dbReference type="PROSITE" id="PS51192"/>
    </source>
</evidence>
<keyword evidence="4" id="KW-0347">Helicase</keyword>
<keyword evidence="4" id="KW-0547">Nucleotide-binding</keyword>
<dbReference type="SUPFAM" id="SSF52540">
    <property type="entry name" value="P-loop containing nucleoside triphosphate hydrolases"/>
    <property type="match status" value="2"/>
</dbReference>
<reference evidence="4" key="1">
    <citation type="journal article" date="2014" name="Int. J. Syst. Evol. Microbiol.">
        <title>Complete genome sequence of Corynebacterium casei LMG S-19264T (=DSM 44701T), isolated from a smear-ripened cheese.</title>
        <authorList>
            <consortium name="US DOE Joint Genome Institute (JGI-PGF)"/>
            <person name="Walter F."/>
            <person name="Albersmeier A."/>
            <person name="Kalinowski J."/>
            <person name="Ruckert C."/>
        </authorList>
    </citation>
    <scope>NUCLEOTIDE SEQUENCE</scope>
    <source>
        <strain evidence="4">CGMCC 1.15478</strain>
    </source>
</reference>
<dbReference type="SMART" id="SM00487">
    <property type="entry name" value="DEXDc"/>
    <property type="match status" value="1"/>
</dbReference>
<name>A0A916U2N9_9ACTN</name>
<sequence length="757" mass="83218">MVSPQHTPRSEPTLPRELFVAAKSRIGAPAQQALKISSWILHHTEILMRAPETLREQVRMHAREVAESSISDILRTVSLADLRPYLDGSVRLGALENAGIKTVEDVRSRPPSSLTPIPGVGAHTAMQVSVAANKVAEDIARDVAVRLDPNRRTPAQTALLQTVAALRQADEATLSTGRQLQRLALSLRPAADAAAPAVSKTRMFFSGSRTKHRVLAGLLELERLITHPDVIALQHQLSDALSAVEPSPYDPVTVWAEFERDPAAFYSFLSTMGLGGTPDTEASHGFIGDELAQRVSDVHVDTSLLAATLRGYQLFGAQFILHRRRIILGDEMGLGKTVQALAAIAHLARAGQHRALVVCPTSVHVNWLKESEKHTKIDVHSLHGRDRDISSMQWRRDGGIAVTTFGTVGNLGLDHSEIDIMVVDEAHYVKNPDTIRSRVIRQLTMQAEYVAFLSGTPMENRVSEFKALVGYLQPDVGETLNPGVTIAGARSFRRKVAPVYLRRNQEDVLTELPERIEVEEWVEFSPEDDREYRTAVFSGNFMSMRRAAYVSSRSAKRERLRELVEEACDDGLKVLVFSYFLDVLNSVSHDLGSSVVGVISGSVSPPKRQELVDRFTAKKGGAVLLSQIEAGGVGLNIQAASIVILTEPQWKPSVEEQAIARAHRMGQIRTVQVHRILAKDTVDEHIRLVQEQKQALFDEYARKSDAKDADALAVFTEAASEKEPGAATERAVIAAERARIGVSLSRTNRFTTSKTSN</sequence>
<dbReference type="InterPro" id="IPR049730">
    <property type="entry name" value="SNF2/RAD54-like_C"/>
</dbReference>
<dbReference type="SMART" id="SM00490">
    <property type="entry name" value="HELICc"/>
    <property type="match status" value="1"/>
</dbReference>
<dbReference type="CDD" id="cd17919">
    <property type="entry name" value="DEXHc_Snf"/>
    <property type="match status" value="1"/>
</dbReference>
<proteinExistence type="predicted"/>
<reference evidence="4" key="2">
    <citation type="submission" date="2020-09" db="EMBL/GenBank/DDBJ databases">
        <authorList>
            <person name="Sun Q."/>
            <person name="Zhou Y."/>
        </authorList>
    </citation>
    <scope>NUCLEOTIDE SEQUENCE</scope>
    <source>
        <strain evidence="4">CGMCC 1.15478</strain>
    </source>
</reference>
<feature type="domain" description="Helicase C-terminal" evidence="3">
    <location>
        <begin position="517"/>
        <end position="708"/>
    </location>
</feature>
<gene>
    <name evidence="4" type="ORF">GCM10011410_08400</name>
</gene>
<feature type="domain" description="Helicase ATP-binding" evidence="2">
    <location>
        <begin position="317"/>
        <end position="475"/>
    </location>
</feature>
<keyword evidence="4" id="KW-0067">ATP-binding</keyword>
<dbReference type="InterPro" id="IPR001650">
    <property type="entry name" value="Helicase_C-like"/>
</dbReference>
<evidence type="ECO:0000256" key="1">
    <source>
        <dbReference type="ARBA" id="ARBA00022801"/>
    </source>
</evidence>
<dbReference type="AlphaFoldDB" id="A0A916U2N9"/>
<dbReference type="InterPro" id="IPR000330">
    <property type="entry name" value="SNF2_N"/>
</dbReference>
<dbReference type="GO" id="GO:0005524">
    <property type="term" value="F:ATP binding"/>
    <property type="evidence" value="ECO:0007669"/>
    <property type="project" value="InterPro"/>
</dbReference>
<dbReference type="InterPro" id="IPR014001">
    <property type="entry name" value="Helicase_ATP-bd"/>
</dbReference>
<accession>A0A916U2N9</accession>
<dbReference type="InterPro" id="IPR038718">
    <property type="entry name" value="SNF2-like_sf"/>
</dbReference>
<evidence type="ECO:0000313" key="5">
    <source>
        <dbReference type="Proteomes" id="UP000641514"/>
    </source>
</evidence>
<dbReference type="RefSeq" id="WP_188670941.1">
    <property type="nucleotide sequence ID" value="NZ_BMJH01000001.1"/>
</dbReference>
<organism evidence="4 5">
    <name type="scientific">Hoyosella rhizosphaerae</name>
    <dbReference type="NCBI Taxonomy" id="1755582"/>
    <lineage>
        <taxon>Bacteria</taxon>
        <taxon>Bacillati</taxon>
        <taxon>Actinomycetota</taxon>
        <taxon>Actinomycetes</taxon>
        <taxon>Mycobacteriales</taxon>
        <taxon>Hoyosellaceae</taxon>
        <taxon>Hoyosella</taxon>
    </lineage>
</organism>
<evidence type="ECO:0000259" key="3">
    <source>
        <dbReference type="PROSITE" id="PS51194"/>
    </source>
</evidence>
<dbReference type="Pfam" id="PF00176">
    <property type="entry name" value="SNF2-rel_dom"/>
    <property type="match status" value="1"/>
</dbReference>
<dbReference type="EMBL" id="BMJH01000001">
    <property type="protein sequence ID" value="GGC58218.1"/>
    <property type="molecule type" value="Genomic_DNA"/>
</dbReference>
<comment type="caution">
    <text evidence="4">The sequence shown here is derived from an EMBL/GenBank/DDBJ whole genome shotgun (WGS) entry which is preliminary data.</text>
</comment>